<gene>
    <name evidence="5" type="ORF">ACFFGV_02435</name>
</gene>
<evidence type="ECO:0000313" key="6">
    <source>
        <dbReference type="Proteomes" id="UP001589836"/>
    </source>
</evidence>
<keyword evidence="4" id="KW-1133">Transmembrane helix</keyword>
<evidence type="ECO:0000256" key="4">
    <source>
        <dbReference type="SAM" id="Phobius"/>
    </source>
</evidence>
<accession>A0ABV6LJ73</accession>
<protein>
    <submittedName>
        <fullName evidence="5">Type II secretion system protein</fullName>
    </submittedName>
</protein>
<dbReference type="RefSeq" id="WP_377344978.1">
    <property type="nucleotide sequence ID" value="NZ_JBHLTP010000003.1"/>
</dbReference>
<dbReference type="EMBL" id="JBHLTP010000003">
    <property type="protein sequence ID" value="MFC0522447.1"/>
    <property type="molecule type" value="Genomic_DNA"/>
</dbReference>
<evidence type="ECO:0000256" key="3">
    <source>
        <dbReference type="SAM" id="MobiDB-lite"/>
    </source>
</evidence>
<comment type="subcellular location">
    <subcellularLocation>
        <location evidence="1">Cell surface</location>
    </subcellularLocation>
</comment>
<feature type="region of interest" description="Disordered" evidence="3">
    <location>
        <begin position="160"/>
        <end position="180"/>
    </location>
</feature>
<dbReference type="NCBIfam" id="TIGR02532">
    <property type="entry name" value="IV_pilin_GFxxxE"/>
    <property type="match status" value="1"/>
</dbReference>
<evidence type="ECO:0000313" key="5">
    <source>
        <dbReference type="EMBL" id="MFC0522447.1"/>
    </source>
</evidence>
<keyword evidence="4" id="KW-0472">Membrane</keyword>
<reference evidence="5 6" key="1">
    <citation type="submission" date="2024-09" db="EMBL/GenBank/DDBJ databases">
        <authorList>
            <person name="Sun Q."/>
            <person name="Mori K."/>
        </authorList>
    </citation>
    <scope>NUCLEOTIDE SEQUENCE [LARGE SCALE GENOMIC DNA]</scope>
    <source>
        <strain evidence="5 6">NCAIM B.02529</strain>
    </source>
</reference>
<dbReference type="Proteomes" id="UP001589836">
    <property type="component" value="Unassembled WGS sequence"/>
</dbReference>
<feature type="transmembrane region" description="Helical" evidence="4">
    <location>
        <begin position="12"/>
        <end position="38"/>
    </location>
</feature>
<evidence type="ECO:0000256" key="1">
    <source>
        <dbReference type="ARBA" id="ARBA00004241"/>
    </source>
</evidence>
<keyword evidence="2" id="KW-0178">Competence</keyword>
<sequence>MKLSFFSEKGYTLIEILAAVAIFTTVCSLFLSIFLQAFDFSKGNQSKSVGIQAARNAVHYLETIDFDIVQSHVDQTISASDCGEVDLFPSIEQCRSLLSPVVNNVEYNVELSIEGYSVKDLGIPNELSSISDTLKAMKSDSDSTVSNLFVQTRASIDWEEGHDGRETSQITGYVMDERLR</sequence>
<evidence type="ECO:0000256" key="2">
    <source>
        <dbReference type="ARBA" id="ARBA00023287"/>
    </source>
</evidence>
<keyword evidence="6" id="KW-1185">Reference proteome</keyword>
<dbReference type="InterPro" id="IPR012902">
    <property type="entry name" value="N_methyl_site"/>
</dbReference>
<organism evidence="5 6">
    <name type="scientific">Pontibacillus salicampi</name>
    <dbReference type="NCBI Taxonomy" id="1449801"/>
    <lineage>
        <taxon>Bacteria</taxon>
        <taxon>Bacillati</taxon>
        <taxon>Bacillota</taxon>
        <taxon>Bacilli</taxon>
        <taxon>Bacillales</taxon>
        <taxon>Bacillaceae</taxon>
        <taxon>Pontibacillus</taxon>
    </lineage>
</organism>
<comment type="caution">
    <text evidence="5">The sequence shown here is derived from an EMBL/GenBank/DDBJ whole genome shotgun (WGS) entry which is preliminary data.</text>
</comment>
<proteinExistence type="predicted"/>
<keyword evidence="4" id="KW-0812">Transmembrane</keyword>
<name>A0ABV6LJ73_9BACI</name>